<feature type="transmembrane region" description="Helical" evidence="1">
    <location>
        <begin position="386"/>
        <end position="411"/>
    </location>
</feature>
<feature type="transmembrane region" description="Helical" evidence="1">
    <location>
        <begin position="432"/>
        <end position="452"/>
    </location>
</feature>
<feature type="domain" description="SSD" evidence="2">
    <location>
        <begin position="360"/>
        <end position="489"/>
    </location>
</feature>
<keyword evidence="4" id="KW-1185">Reference proteome</keyword>
<feature type="transmembrane region" description="Helical" evidence="1">
    <location>
        <begin position="868"/>
        <end position="891"/>
    </location>
</feature>
<dbReference type="InParanoid" id="A0A2S8SUI8"/>
<feature type="transmembrane region" description="Helical" evidence="1">
    <location>
        <begin position="12"/>
        <end position="31"/>
    </location>
</feature>
<evidence type="ECO:0000313" key="3">
    <source>
        <dbReference type="EMBL" id="PQV64419.1"/>
    </source>
</evidence>
<protein>
    <submittedName>
        <fullName evidence="3">Hydrophobic/amphiphilic exporter-1, HAE1 family</fullName>
    </submittedName>
</protein>
<keyword evidence="1" id="KW-1133">Transmembrane helix</keyword>
<keyword evidence="1" id="KW-0472">Membrane</keyword>
<dbReference type="SUPFAM" id="SSF82693">
    <property type="entry name" value="Multidrug efflux transporter AcrB pore domain, PN1, PN2, PC1 and PC2 subdomains"/>
    <property type="match status" value="3"/>
</dbReference>
<dbReference type="OrthoDB" id="9757876at2"/>
<dbReference type="FunCoup" id="A0A2S8SUI8">
    <property type="interactions" value="284"/>
</dbReference>
<reference evidence="3 4" key="1">
    <citation type="journal article" date="2018" name="Syst. Appl. Microbiol.">
        <title>Abditibacterium utsteinense sp. nov., the first cultivated member of candidate phylum FBP, isolated from ice-free Antarctic soil samples.</title>
        <authorList>
            <person name="Tahon G."/>
            <person name="Tytgat B."/>
            <person name="Lebbe L."/>
            <person name="Carlier A."/>
            <person name="Willems A."/>
        </authorList>
    </citation>
    <scope>NUCLEOTIDE SEQUENCE [LARGE SCALE GENOMIC DNA]</scope>
    <source>
        <strain evidence="3 4">LMG 29911</strain>
    </source>
</reference>
<evidence type="ECO:0000256" key="1">
    <source>
        <dbReference type="SAM" id="Phobius"/>
    </source>
</evidence>
<evidence type="ECO:0000313" key="4">
    <source>
        <dbReference type="Proteomes" id="UP000237684"/>
    </source>
</evidence>
<dbReference type="EMBL" id="NIGF01000005">
    <property type="protein sequence ID" value="PQV64419.1"/>
    <property type="molecule type" value="Genomic_DNA"/>
</dbReference>
<gene>
    <name evidence="3" type="ORF">B1R32_105100</name>
</gene>
<dbReference type="GO" id="GO:0005886">
    <property type="term" value="C:plasma membrane"/>
    <property type="evidence" value="ECO:0007669"/>
    <property type="project" value="TreeGrafter"/>
</dbReference>
<dbReference type="Gene3D" id="3.30.70.1430">
    <property type="entry name" value="Multidrug efflux transporter AcrB pore domain"/>
    <property type="match status" value="2"/>
</dbReference>
<dbReference type="GO" id="GO:0042910">
    <property type="term" value="F:xenobiotic transmembrane transporter activity"/>
    <property type="evidence" value="ECO:0007669"/>
    <property type="project" value="TreeGrafter"/>
</dbReference>
<dbReference type="Gene3D" id="3.30.70.1320">
    <property type="entry name" value="Multidrug efflux transporter AcrB pore domain like"/>
    <property type="match status" value="1"/>
</dbReference>
<comment type="caution">
    <text evidence="3">The sequence shown here is derived from an EMBL/GenBank/DDBJ whole genome shotgun (WGS) entry which is preliminary data.</text>
</comment>
<dbReference type="PROSITE" id="PS50156">
    <property type="entry name" value="SSD"/>
    <property type="match status" value="1"/>
</dbReference>
<dbReference type="Gene3D" id="1.20.1640.10">
    <property type="entry name" value="Multidrug efflux transporter AcrB transmembrane domain"/>
    <property type="match status" value="2"/>
</dbReference>
<evidence type="ECO:0000259" key="2">
    <source>
        <dbReference type="PROSITE" id="PS50156"/>
    </source>
</evidence>
<dbReference type="SUPFAM" id="SSF82714">
    <property type="entry name" value="Multidrug efflux transporter AcrB TolC docking domain, DN and DC subdomains"/>
    <property type="match status" value="2"/>
</dbReference>
<dbReference type="PANTHER" id="PTHR32063">
    <property type="match status" value="1"/>
</dbReference>
<feature type="transmembrane region" description="Helical" evidence="1">
    <location>
        <begin position="911"/>
        <end position="937"/>
    </location>
</feature>
<dbReference type="RefSeq" id="WP_105483209.1">
    <property type="nucleotide sequence ID" value="NZ_NIGF01000005.1"/>
</dbReference>
<feature type="transmembrane region" description="Helical" evidence="1">
    <location>
        <begin position="973"/>
        <end position="994"/>
    </location>
</feature>
<dbReference type="SUPFAM" id="SSF82866">
    <property type="entry name" value="Multidrug efflux transporter AcrB transmembrane domain"/>
    <property type="match status" value="2"/>
</dbReference>
<feature type="transmembrane region" description="Helical" evidence="1">
    <location>
        <begin position="1000"/>
        <end position="1027"/>
    </location>
</feature>
<feature type="transmembrane region" description="Helical" evidence="1">
    <location>
        <begin position="361"/>
        <end position="380"/>
    </location>
</feature>
<dbReference type="Gene3D" id="3.30.70.1440">
    <property type="entry name" value="Multidrug efflux transporter AcrB pore domain"/>
    <property type="match status" value="1"/>
</dbReference>
<dbReference type="PRINTS" id="PR00702">
    <property type="entry name" value="ACRIFLAVINRP"/>
</dbReference>
<dbReference type="InterPro" id="IPR001036">
    <property type="entry name" value="Acrflvin-R"/>
</dbReference>
<keyword evidence="1" id="KW-0812">Transmembrane</keyword>
<feature type="transmembrane region" description="Helical" evidence="1">
    <location>
        <begin position="464"/>
        <end position="484"/>
    </location>
</feature>
<dbReference type="AlphaFoldDB" id="A0A2S8SUI8"/>
<proteinExistence type="predicted"/>
<dbReference type="PANTHER" id="PTHR32063:SF0">
    <property type="entry name" value="SWARMING MOTILITY PROTEIN SWRC"/>
    <property type="match status" value="1"/>
</dbReference>
<dbReference type="InterPro" id="IPR027463">
    <property type="entry name" value="AcrB_DN_DC_subdom"/>
</dbReference>
<sequence length="1062" mass="113896">MQKLAEICIKRPVFASVLILILVVVGAAGFFQLGVDRFPNVDFATVTITTSQPGASPESVETEITQPIEEAVNTISGMDDLRSYSNEGVSIVICQFLLEKNVDVAESEVRAKVNRVVNQLPDEADQPIIEKQDTGAAPVLGLALSGRGTIKEITEYADKILRRRIESTPGVGRIDVLGGRGRQINVYLDAYKMRGYDVTVTDVTRALQQQNVDIPGGRIDQGDRSLTLRTAGRILNVADFSNVSIKAQDGGAILLQDIARVEDGIADAASVSEINGQSTVYLQVAKQSGTNAVAVISQVKARIEQLRPAFEGAGYTVRVVNDQSQYIDAAIKSVEEHLIVGSILASVVVLIFLLNWRSTMIAAISIPASIIATFGLMWIMGFTLNVITLLALTLSVGIVIDDAIVVLENIYRFIEEKGMDPFEAAIEGTREIGLAVLATTLSLVAVFLPVAFMTGIVGRFMNSFGLTMAFAIMVSLVVAFTLTPTLSARLLKAPKHKEGASNSKTGGFFSVIDRFYTALLKWSLGHRWAIGILCFLALFSMKFTIPLIPKDFLPKDDESQFQVTARAPEGTSLERTRDIARDIAAQIKKQPEVEYTVVTIGGSGQSAARNNSSIYVRLKDIDARTRSQDEMIAYARSQILPKFAAEQLRTTVGPSGGVGGGGVQADVLFTLGGPDLDVLERASQKMMSDLRRVPNVTDVDSSLIAGRPELAAQVDRPLAAQLGVQPADVAQSLNFLVGDNEVTNFQQGGEQYEVHVRAAQKFRSDEAGLSLLTVPGSPSGGTNSGGNNGNSGGTVVPLDQVVKFVPQTGPASIQRLNRNREVTVQANILPGGSAQDVLNSLNKSFAAQNLGPEYRGAPTGRSKEQGKAFVAFITAFGLSLIFVYLILAAQFESWLHPITILLSLPLTVPFAMLSLVIFQGSLNIFSLLGVLVLFGVVKKNAILQIDHTNTLRGQGMERNAAIIQANRDRLRPILMTTLAFVAGMLPLVISTGVGSGTNRAIGSVIFGGQTMSLILTLLATPVAYSLFDDLSGATARLRNRIFGGKAANTARPEAMARASSEK</sequence>
<name>A0A2S8SUI8_9BACT</name>
<dbReference type="InterPro" id="IPR000731">
    <property type="entry name" value="SSD"/>
</dbReference>
<organism evidence="3 4">
    <name type="scientific">Abditibacterium utsteinense</name>
    <dbReference type="NCBI Taxonomy" id="1960156"/>
    <lineage>
        <taxon>Bacteria</taxon>
        <taxon>Pseudomonadati</taxon>
        <taxon>Abditibacteriota</taxon>
        <taxon>Abditibacteriia</taxon>
        <taxon>Abditibacteriales</taxon>
        <taxon>Abditibacteriaceae</taxon>
        <taxon>Abditibacterium</taxon>
    </lineage>
</organism>
<dbReference type="Gene3D" id="3.30.2090.10">
    <property type="entry name" value="Multidrug efflux transporter AcrB TolC docking domain, DN and DC subdomains"/>
    <property type="match status" value="2"/>
</dbReference>
<dbReference type="Pfam" id="PF00873">
    <property type="entry name" value="ACR_tran"/>
    <property type="match status" value="1"/>
</dbReference>
<feature type="transmembrane region" description="Helical" evidence="1">
    <location>
        <begin position="337"/>
        <end position="354"/>
    </location>
</feature>
<dbReference type="Proteomes" id="UP000237684">
    <property type="component" value="Unassembled WGS sequence"/>
</dbReference>
<accession>A0A2S8SUI8</accession>